<keyword evidence="2" id="KW-1185">Reference proteome</keyword>
<reference evidence="1 2" key="1">
    <citation type="journal article" date="2023" name="Nucleic Acids Res.">
        <title>The hologenome of Daphnia magna reveals possible DNA methylation and microbiome-mediated evolution of the host genome.</title>
        <authorList>
            <person name="Chaturvedi A."/>
            <person name="Li X."/>
            <person name="Dhandapani V."/>
            <person name="Marshall H."/>
            <person name="Kissane S."/>
            <person name="Cuenca-Cambronero M."/>
            <person name="Asole G."/>
            <person name="Calvet F."/>
            <person name="Ruiz-Romero M."/>
            <person name="Marangio P."/>
            <person name="Guigo R."/>
            <person name="Rago D."/>
            <person name="Mirbahai L."/>
            <person name="Eastwood N."/>
            <person name="Colbourne J.K."/>
            <person name="Zhou J."/>
            <person name="Mallon E."/>
            <person name="Orsini L."/>
        </authorList>
    </citation>
    <scope>NUCLEOTIDE SEQUENCE [LARGE SCALE GENOMIC DNA]</scope>
    <source>
        <strain evidence="1">LRV0_1</strain>
    </source>
</reference>
<sequence length="69" mass="8177">MYHIIDCPLGYFPFADQCCSPYIYRSQLRCGWDHCFARARPAGRDVAMLCRYIDVKGLQHNHEAMMDRY</sequence>
<organism evidence="1 2">
    <name type="scientific">Daphnia magna</name>
    <dbReference type="NCBI Taxonomy" id="35525"/>
    <lineage>
        <taxon>Eukaryota</taxon>
        <taxon>Metazoa</taxon>
        <taxon>Ecdysozoa</taxon>
        <taxon>Arthropoda</taxon>
        <taxon>Crustacea</taxon>
        <taxon>Branchiopoda</taxon>
        <taxon>Diplostraca</taxon>
        <taxon>Cladocera</taxon>
        <taxon>Anomopoda</taxon>
        <taxon>Daphniidae</taxon>
        <taxon>Daphnia</taxon>
    </lineage>
</organism>
<accession>A0ABQ9ZU98</accession>
<evidence type="ECO:0000313" key="1">
    <source>
        <dbReference type="EMBL" id="KAK4016358.1"/>
    </source>
</evidence>
<name>A0ABQ9ZU98_9CRUS</name>
<evidence type="ECO:0000313" key="2">
    <source>
        <dbReference type="Proteomes" id="UP001234178"/>
    </source>
</evidence>
<protein>
    <submittedName>
        <fullName evidence="1">Uncharacterized protein</fullName>
    </submittedName>
</protein>
<dbReference type="EMBL" id="JAOYFB010000005">
    <property type="protein sequence ID" value="KAK4016358.1"/>
    <property type="molecule type" value="Genomic_DNA"/>
</dbReference>
<dbReference type="Proteomes" id="UP001234178">
    <property type="component" value="Unassembled WGS sequence"/>
</dbReference>
<comment type="caution">
    <text evidence="1">The sequence shown here is derived from an EMBL/GenBank/DDBJ whole genome shotgun (WGS) entry which is preliminary data.</text>
</comment>
<gene>
    <name evidence="1" type="ORF">OUZ56_031312</name>
</gene>
<proteinExistence type="predicted"/>